<dbReference type="HOGENOM" id="CLU_079906_0_0_10"/>
<reference evidence="1 2" key="1">
    <citation type="journal article" date="2013" name="PLoS ONE">
        <title>Genomic analysis of Melioribacter roseus, facultatively anaerobic organotrophic bacterium representing a novel deep lineage within Bacteriodetes/Chlorobi group.</title>
        <authorList>
            <person name="Kadnikov V.V."/>
            <person name="Mardanov A.V."/>
            <person name="Podosokorskaya O.A."/>
            <person name="Gavrilov S.N."/>
            <person name="Kublanov I.V."/>
            <person name="Beletsky A.V."/>
            <person name="Bonch-Osmolovskaya E.A."/>
            <person name="Ravin N.V."/>
        </authorList>
    </citation>
    <scope>NUCLEOTIDE SEQUENCE [LARGE SCALE GENOMIC DNA]</scope>
    <source>
        <strain evidence="2">JCM 17771 / P3M-2</strain>
    </source>
</reference>
<dbReference type="KEGG" id="mro:MROS_0587"/>
<accession>I6Z3V8</accession>
<organism evidence="1 2">
    <name type="scientific">Melioribacter roseus (strain DSM 23840 / JCM 17771 / VKM B-2668 / P3M-2)</name>
    <dbReference type="NCBI Taxonomy" id="1191523"/>
    <lineage>
        <taxon>Bacteria</taxon>
        <taxon>Pseudomonadati</taxon>
        <taxon>Ignavibacteriota</taxon>
        <taxon>Ignavibacteria</taxon>
        <taxon>Ignavibacteriales</taxon>
        <taxon>Melioribacteraceae</taxon>
        <taxon>Melioribacter</taxon>
    </lineage>
</organism>
<proteinExistence type="predicted"/>
<dbReference type="eggNOG" id="ENOG50329NX">
    <property type="taxonomic scope" value="Bacteria"/>
</dbReference>
<dbReference type="OrthoDB" id="1441841at2"/>
<sequence length="263" mass="29670">MTELKDIFELRFAGDDIKPENIRAKDLAEVISAFEDSLLKLILKDNRELNEEKIIIGLVDVENGSAKLKFKSTIPEITLSALLLISTSISKNDFSQLPSSSIRSLKTISDFTKKRNCVAEFRANPLEEKPLASINKETSIEIPDTHYIIGETSIYGRVERVGGVKPKVMIRLTDNNLISCDVSEEVAKKLGQNLYKMIGFVGKAKWLAENYSLENFEIEDVIEYEETSLLQGLDELSSLIGEYWSDVDNVVDVISSMRREKEL</sequence>
<dbReference type="AlphaFoldDB" id="I6Z3V8"/>
<keyword evidence="2" id="KW-1185">Reference proteome</keyword>
<protein>
    <submittedName>
        <fullName evidence="1">Uncharacterized protein</fullName>
    </submittedName>
</protein>
<dbReference type="RefSeq" id="WP_014855267.1">
    <property type="nucleotide sequence ID" value="NC_018178.1"/>
</dbReference>
<dbReference type="Proteomes" id="UP000009011">
    <property type="component" value="Chromosome"/>
</dbReference>
<dbReference type="STRING" id="1191523.MROS_0587"/>
<dbReference type="EMBL" id="CP003557">
    <property type="protein sequence ID" value="AFN73830.1"/>
    <property type="molecule type" value="Genomic_DNA"/>
</dbReference>
<evidence type="ECO:0000313" key="2">
    <source>
        <dbReference type="Proteomes" id="UP000009011"/>
    </source>
</evidence>
<evidence type="ECO:0000313" key="1">
    <source>
        <dbReference type="EMBL" id="AFN73830.1"/>
    </source>
</evidence>
<name>I6Z3V8_MELRP</name>
<gene>
    <name evidence="1" type="ordered locus">MROS_0587</name>
</gene>